<comment type="caution">
    <text evidence="9">The sequence shown here is derived from an EMBL/GenBank/DDBJ whole genome shotgun (WGS) entry which is preliminary data.</text>
</comment>
<evidence type="ECO:0000259" key="8">
    <source>
        <dbReference type="SMART" id="SM00839"/>
    </source>
</evidence>
<dbReference type="InterPro" id="IPR014362">
    <property type="entry name" value="Glu_DH"/>
</dbReference>
<feature type="site" description="Important for catalysis" evidence="6">
    <location>
        <position position="142"/>
    </location>
</feature>
<keyword evidence="5" id="KW-0547">Nucleotide-binding</keyword>
<feature type="binding site" evidence="5">
    <location>
        <position position="186"/>
    </location>
    <ligand>
        <name>NAD(+)</name>
        <dbReference type="ChEBI" id="CHEBI:57540"/>
    </ligand>
</feature>
<gene>
    <name evidence="9" type="ORF">COY67_01400</name>
</gene>
<dbReference type="GO" id="GO:0004352">
    <property type="term" value="F:glutamate dehydrogenase (NAD+) activity"/>
    <property type="evidence" value="ECO:0007669"/>
    <property type="project" value="TreeGrafter"/>
</dbReference>
<dbReference type="CDD" id="cd01076">
    <property type="entry name" value="NAD_bind_1_Glu_DH"/>
    <property type="match status" value="1"/>
</dbReference>
<dbReference type="PANTHER" id="PTHR11606:SF13">
    <property type="entry name" value="GLUTAMATE DEHYDROGENASE 1, MITOCHONDRIAL"/>
    <property type="match status" value="1"/>
</dbReference>
<dbReference type="EMBL" id="PFMC01000036">
    <property type="protein sequence ID" value="PIY95165.1"/>
    <property type="molecule type" value="Genomic_DNA"/>
</dbReference>
<protein>
    <recommendedName>
        <fullName evidence="3">Glutamate dehydrogenase</fullName>
    </recommendedName>
</protein>
<evidence type="ECO:0000256" key="6">
    <source>
        <dbReference type="PIRSR" id="PIRSR000185-3"/>
    </source>
</evidence>
<dbReference type="InterPro" id="IPR046346">
    <property type="entry name" value="Aminoacid_DH-like_N_sf"/>
</dbReference>
<feature type="active site" description="Proton donor" evidence="4">
    <location>
        <position position="102"/>
    </location>
</feature>
<dbReference type="InterPro" id="IPR036291">
    <property type="entry name" value="NAD(P)-bd_dom_sf"/>
</dbReference>
<dbReference type="Proteomes" id="UP000228689">
    <property type="component" value="Unassembled WGS sequence"/>
</dbReference>
<reference evidence="10" key="1">
    <citation type="submission" date="2017-09" db="EMBL/GenBank/DDBJ databases">
        <title>Depth-based differentiation of microbial function through sediment-hosted aquifers and enrichment of novel symbionts in the deep terrestrial subsurface.</title>
        <authorList>
            <person name="Probst A.J."/>
            <person name="Ladd B."/>
            <person name="Jarett J.K."/>
            <person name="Geller-Mcgrath D.E."/>
            <person name="Sieber C.M.K."/>
            <person name="Emerson J.B."/>
            <person name="Anantharaman K."/>
            <person name="Thomas B.C."/>
            <person name="Malmstrom R."/>
            <person name="Stieglmeier M."/>
            <person name="Klingl A."/>
            <person name="Woyke T."/>
            <person name="Ryan C.M."/>
            <person name="Banfield J.F."/>
        </authorList>
    </citation>
    <scope>NUCLEOTIDE SEQUENCE [LARGE SCALE GENOMIC DNA]</scope>
</reference>
<evidence type="ECO:0000256" key="5">
    <source>
        <dbReference type="PIRSR" id="PIRSR000185-2"/>
    </source>
</evidence>
<comment type="similarity">
    <text evidence="1 3 7">Belongs to the Glu/Leu/Phe/Val dehydrogenases family.</text>
</comment>
<dbReference type="PANTHER" id="PTHR11606">
    <property type="entry name" value="GLUTAMATE DEHYDROGENASE"/>
    <property type="match status" value="1"/>
</dbReference>
<dbReference type="Gene3D" id="3.40.50.720">
    <property type="entry name" value="NAD(P)-binding Rossmann-like Domain"/>
    <property type="match status" value="1"/>
</dbReference>
<evidence type="ECO:0000256" key="7">
    <source>
        <dbReference type="RuleBase" id="RU004417"/>
    </source>
</evidence>
<feature type="domain" description="Glutamate/phenylalanine/leucine/valine/L-tryptophan dehydrogenase C-terminal" evidence="8">
    <location>
        <begin position="179"/>
        <end position="404"/>
    </location>
</feature>
<keyword evidence="2 3" id="KW-0560">Oxidoreductase</keyword>
<feature type="binding site" evidence="5">
    <location>
        <position position="343"/>
    </location>
    <ligand>
        <name>substrate</name>
    </ligand>
</feature>
<dbReference type="PIRSF" id="PIRSF000185">
    <property type="entry name" value="Glu_DH"/>
    <property type="match status" value="1"/>
</dbReference>
<accession>A0A2M7REH9</accession>
<dbReference type="GO" id="GO:0000166">
    <property type="term" value="F:nucleotide binding"/>
    <property type="evidence" value="ECO:0007669"/>
    <property type="project" value="UniProtKB-KW"/>
</dbReference>
<evidence type="ECO:0000313" key="9">
    <source>
        <dbReference type="EMBL" id="PIY95165.1"/>
    </source>
</evidence>
<proteinExistence type="inferred from homology"/>
<dbReference type="GO" id="GO:0006538">
    <property type="term" value="P:L-glutamate catabolic process"/>
    <property type="evidence" value="ECO:0007669"/>
    <property type="project" value="TreeGrafter"/>
</dbReference>
<dbReference type="InterPro" id="IPR033524">
    <property type="entry name" value="Glu/Leu/Phe/Val_DH_AS"/>
</dbReference>
<dbReference type="AlphaFoldDB" id="A0A2M7REH9"/>
<dbReference type="PROSITE" id="PS00074">
    <property type="entry name" value="GLFV_DEHYDROGENASE"/>
    <property type="match status" value="1"/>
</dbReference>
<name>A0A2M7REH9_9BACT</name>
<dbReference type="InterPro" id="IPR006095">
    <property type="entry name" value="Glu/Leu/Phe/Val/Trp_DH"/>
</dbReference>
<keyword evidence="5" id="KW-0520">NAD</keyword>
<evidence type="ECO:0000256" key="2">
    <source>
        <dbReference type="ARBA" id="ARBA00023002"/>
    </source>
</evidence>
<dbReference type="Pfam" id="PF00208">
    <property type="entry name" value="ELFV_dehydrog"/>
    <property type="match status" value="1"/>
</dbReference>
<dbReference type="Pfam" id="PF02812">
    <property type="entry name" value="ELFV_dehydrog_N"/>
    <property type="match status" value="1"/>
</dbReference>
<evidence type="ECO:0000313" key="10">
    <source>
        <dbReference type="Proteomes" id="UP000228689"/>
    </source>
</evidence>
<dbReference type="SMART" id="SM00839">
    <property type="entry name" value="ELFV_dehydrog"/>
    <property type="match status" value="1"/>
</dbReference>
<feature type="binding site" evidence="5">
    <location>
        <position position="66"/>
    </location>
    <ligand>
        <name>substrate</name>
    </ligand>
</feature>
<dbReference type="SUPFAM" id="SSF51735">
    <property type="entry name" value="NAD(P)-binding Rossmann-fold domains"/>
    <property type="match status" value="1"/>
</dbReference>
<sequence length="404" mass="44493">MNPLDNAIAQLENAAKKLGLKPSVLRSLKKPKKVIKKKLQIVLDNGKKKVYQAYRVQHNNWRGPFKGGIRFHPESNINEVKALALWMAIKTAVANIPVGGGKGGIEVNPKELSKTELERLSRAWAKAMHKYIGPKIDVPAPDVYTTPEIMAWMNDEYMKLTGQKNKGTFTGKPLNQGGSKGRDVATAQGGFYILQDLVKTYKLKKPSIAIQGFGNAGMTMAQLCYRAGYKVVAVTDSKGGVLNARGLNIDKVVKHKETNGKLKNFPGSKAISNKQILELNVDVLIPAALDNQITIKNAKNVQADIVMELANGPTSNQADMVLFKKGILVIPDVLANAGGVIVSYFEMVQNAKNVYWSKSEVLSKLKEKILLSWQQVYQEAVKNDVNLRTGAYMIALNRLLKAKK</sequence>
<dbReference type="InterPro" id="IPR006097">
    <property type="entry name" value="Glu/Leu/Phe/Val/Trp_DH_dimer"/>
</dbReference>
<dbReference type="SUPFAM" id="SSF53223">
    <property type="entry name" value="Aminoacid dehydrogenase-like, N-terminal domain"/>
    <property type="match status" value="1"/>
</dbReference>
<dbReference type="InterPro" id="IPR033922">
    <property type="entry name" value="NAD_bind_Glu_DH"/>
</dbReference>
<feature type="binding site" evidence="5">
    <location>
        <position position="90"/>
    </location>
    <ligand>
        <name>substrate</name>
    </ligand>
</feature>
<dbReference type="InterPro" id="IPR006096">
    <property type="entry name" value="Glu/Leu/Phe/Val/Trp_DH_C"/>
</dbReference>
<evidence type="ECO:0000256" key="3">
    <source>
        <dbReference type="PIRNR" id="PIRNR000185"/>
    </source>
</evidence>
<dbReference type="PRINTS" id="PR00082">
    <property type="entry name" value="GLFDHDRGNASE"/>
</dbReference>
<evidence type="ECO:0000256" key="4">
    <source>
        <dbReference type="PIRSR" id="PIRSR000185-1"/>
    </source>
</evidence>
<organism evidence="9 10">
    <name type="scientific">Candidatus Komeilibacteria bacterium CG_4_10_14_0_8_um_filter_37_78</name>
    <dbReference type="NCBI Taxonomy" id="1974471"/>
    <lineage>
        <taxon>Bacteria</taxon>
        <taxon>Candidatus Komeiliibacteriota</taxon>
    </lineage>
</organism>
<evidence type="ECO:0000256" key="1">
    <source>
        <dbReference type="ARBA" id="ARBA00006382"/>
    </source>
</evidence>
<dbReference type="Gene3D" id="3.40.50.10860">
    <property type="entry name" value="Leucine Dehydrogenase, chain A, domain 1"/>
    <property type="match status" value="1"/>
</dbReference>
<feature type="binding site" evidence="5">
    <location>
        <position position="215"/>
    </location>
    <ligand>
        <name>NAD(+)</name>
        <dbReference type="ChEBI" id="CHEBI:57540"/>
    </ligand>
</feature>